<evidence type="ECO:0000256" key="10">
    <source>
        <dbReference type="RuleBase" id="RU361207"/>
    </source>
</evidence>
<accession>A0A316ANR2</accession>
<dbReference type="OrthoDB" id="9811841at2"/>
<gene>
    <name evidence="12" type="ORF">CLV98_1024</name>
</gene>
<dbReference type="Gene3D" id="3.30.1590.10">
    <property type="entry name" value="Maltooligosyl trehalose synthase, domain 2"/>
    <property type="match status" value="1"/>
</dbReference>
<dbReference type="RefSeq" id="WP_109673087.1">
    <property type="nucleotide sequence ID" value="NZ_QGDT01000002.1"/>
</dbReference>
<evidence type="ECO:0000256" key="1">
    <source>
        <dbReference type="ARBA" id="ARBA00000439"/>
    </source>
</evidence>
<dbReference type="SMART" id="SM00642">
    <property type="entry name" value="Aamy"/>
    <property type="match status" value="1"/>
</dbReference>
<dbReference type="NCBIfam" id="NF011080">
    <property type="entry name" value="PRK14508.1-3"/>
    <property type="match status" value="1"/>
</dbReference>
<dbReference type="PANTHER" id="PTHR32438:SF5">
    <property type="entry name" value="4-ALPHA-GLUCANOTRANSFERASE DPE1, CHLOROPLASTIC_AMYLOPLASTIC"/>
    <property type="match status" value="1"/>
</dbReference>
<evidence type="ECO:0000256" key="7">
    <source>
        <dbReference type="ARBA" id="ARBA00023277"/>
    </source>
</evidence>
<dbReference type="EMBL" id="QGDT01000002">
    <property type="protein sequence ID" value="PWJ59172.1"/>
    <property type="molecule type" value="Genomic_DNA"/>
</dbReference>
<evidence type="ECO:0000313" key="13">
    <source>
        <dbReference type="Proteomes" id="UP000245880"/>
    </source>
</evidence>
<sequence>MNSPKITYRIQLRKEFDFTQLNEIIPYLTDLGICTIYASPILKSREGSAHGYDGVNPDELDPEVGTPDQLASLLERLKAHNLKWLQDIVPNHQAFSIQNPWLLDVLEKGRRSEYAPVFDIDWEHPHCGGKLLWPILDRPLEEIYQQNEVQVLYEHQRLFFDYSGNLFPLGPSGYQLFFKDPIFASNQAFRSISQQLDDLERVEDLKRYALQWDEIRMQIYALSQQEWEQQLIADRLKAMKEGGFEPQLMEVQAYTLVPWWKTNSQINYRRFFTVNDLICLNMQDPEVFTKYHQKIAELLQEEQVIGLRIDHIDGLLDPTAYLHRLRELMGEEKYLVVEKILESDEGLPENWPVQGTTGYDFLATVNNLLTDPQQADSFTSFYERFVGSGEKPEVLLLQKKRLILKEHMGGEWQNLFNRLADLTDLTTHKGMAESVKEALAEFLVRCPVYRYYGRQFPLSQQESCKVHELLDAVRGSNPALTEAVQVLEMVLLVSPLDADAAYRRRVADFYSRCMQLAGPLMAKGVEDTLMYTYNRYIAHNEVGDSVCNFGLSIDAFHQKMMDRQAYYPGSMSATATHDTKRGEDVRARLNVLSDVPAEWFGLVERLHRSIVEGREPGIGPDANDEYFIYQTLVGSYPMGREEADDYPERLKAYFKKAFREAKRFTHWEKPNAEYEQGVDDFVSLLLDKEGPYYKLLIPFKEKIEDFGILNSLVQLTLKFTCPGVPDIYQGTELWDLSLVDPDNRRPVDYELRNQMLEAHSQSNIRIESLWNRRHSGEIKLWLMQQLLQVRKDYHRIFEEGTYVPLAVEGPYAQHILAYAREFKNRYIVVVVPLHLAQQPDSLACLPAGFDWKDTYVRWPDTAMVQWQHLLQGSECQLDAGFYVRDIFQGFPLAILKGEKQEKRRNAGILLHLTSLAAPFGIGDMGPEAYGFIDFLSKGNQAVWQMLPLNPTAALEHHSPYSTLSSQAGNPLLISPALLYREGLLEYVNLKEFYLPQLGKVDFAAVEAVKGELLRQAYASFLKKASASRWQDFKDFCSKNEGWLNDYAVFMVIRQLESERPWYEWSDKYKNYNLGGWKDIHIEQEDALQYQKWVQYIFDRQWKALQRYAHGKQVQLLGDIPFYVSYNSVDVWAHTSLFKLDADGQIASIAGVPPDAFSNQGQLWGMPVFDWEKMQENQYEWWIQRLRKNKEYFDTLRIDHFRAFIDFWEVPGGSSTAQAGTWSQGPGAAFFERVKADLNDLPFVAEDLGASNPEVDRVRDLFGLPGMKVLQFAFDANFAQNPHIPHQYSNNFIAYSGTHDNNTTKGWFEEDIDEATRKRIGAYIGQDVTSENIVDLFVRLVYASVAQTAILPLQDVLALGAEAMMNRPGSTQDNWTWRLLPGQLGVVEENRLRVWTKLYNRG</sequence>
<dbReference type="InterPro" id="IPR006047">
    <property type="entry name" value="GH13_cat_dom"/>
</dbReference>
<dbReference type="SUPFAM" id="SSF51445">
    <property type="entry name" value="(Trans)glycosidases"/>
    <property type="match status" value="2"/>
</dbReference>
<comment type="caution">
    <text evidence="12">The sequence shown here is derived from an EMBL/GenBank/DDBJ whole genome shotgun (WGS) entry which is preliminary data.</text>
</comment>
<dbReference type="Proteomes" id="UP000245880">
    <property type="component" value="Unassembled WGS sequence"/>
</dbReference>
<organism evidence="12 13">
    <name type="scientific">Dyadobacter jejuensis</name>
    <dbReference type="NCBI Taxonomy" id="1082580"/>
    <lineage>
        <taxon>Bacteria</taxon>
        <taxon>Pseudomonadati</taxon>
        <taxon>Bacteroidota</taxon>
        <taxon>Cytophagia</taxon>
        <taxon>Cytophagales</taxon>
        <taxon>Spirosomataceae</taxon>
        <taxon>Dyadobacter</taxon>
    </lineage>
</organism>
<dbReference type="Gene3D" id="3.20.20.80">
    <property type="entry name" value="Glycosidases"/>
    <property type="match status" value="2"/>
</dbReference>
<dbReference type="InterPro" id="IPR012767">
    <property type="entry name" value="Trehalose_TreY"/>
</dbReference>
<dbReference type="NCBIfam" id="TIGR00217">
    <property type="entry name" value="malQ"/>
    <property type="match status" value="1"/>
</dbReference>
<comment type="similarity">
    <text evidence="2 10">Belongs to the disproportionating enzyme family.</text>
</comment>
<reference evidence="12 13" key="1">
    <citation type="submission" date="2018-03" db="EMBL/GenBank/DDBJ databases">
        <title>Genomic Encyclopedia of Archaeal and Bacterial Type Strains, Phase II (KMG-II): from individual species to whole genera.</title>
        <authorList>
            <person name="Goeker M."/>
        </authorList>
    </citation>
    <scope>NUCLEOTIDE SEQUENCE [LARGE SCALE GENOMIC DNA]</scope>
    <source>
        <strain evidence="12 13">DSM 100346</strain>
    </source>
</reference>
<evidence type="ECO:0000256" key="5">
    <source>
        <dbReference type="ARBA" id="ARBA00022676"/>
    </source>
</evidence>
<dbReference type="InterPro" id="IPR003385">
    <property type="entry name" value="Glyco_hydro_77"/>
</dbReference>
<dbReference type="PANTHER" id="PTHR32438">
    <property type="entry name" value="4-ALPHA-GLUCANOTRANSFERASE DPE1, CHLOROPLASTIC/AMYLOPLASTIC"/>
    <property type="match status" value="1"/>
</dbReference>
<evidence type="ECO:0000256" key="9">
    <source>
        <dbReference type="ARBA" id="ARBA00031501"/>
    </source>
</evidence>
<dbReference type="GO" id="GO:0004134">
    <property type="term" value="F:4-alpha-glucanotransferase activity"/>
    <property type="evidence" value="ECO:0007669"/>
    <property type="project" value="UniProtKB-EC"/>
</dbReference>
<evidence type="ECO:0000256" key="2">
    <source>
        <dbReference type="ARBA" id="ARBA00005684"/>
    </source>
</evidence>
<evidence type="ECO:0000256" key="8">
    <source>
        <dbReference type="ARBA" id="ARBA00031423"/>
    </source>
</evidence>
<dbReference type="EC" id="2.4.1.25" evidence="3 10"/>
<dbReference type="NCBIfam" id="TIGR02401">
    <property type="entry name" value="trehalose_TreY"/>
    <property type="match status" value="1"/>
</dbReference>
<evidence type="ECO:0000256" key="3">
    <source>
        <dbReference type="ARBA" id="ARBA00012560"/>
    </source>
</evidence>
<dbReference type="InterPro" id="IPR017853">
    <property type="entry name" value="GH"/>
</dbReference>
<dbReference type="GO" id="GO:0005975">
    <property type="term" value="P:carbohydrate metabolic process"/>
    <property type="evidence" value="ECO:0007669"/>
    <property type="project" value="InterPro"/>
</dbReference>
<proteinExistence type="inferred from homology"/>
<evidence type="ECO:0000256" key="6">
    <source>
        <dbReference type="ARBA" id="ARBA00022679"/>
    </source>
</evidence>
<dbReference type="Pfam" id="PF02446">
    <property type="entry name" value="Glyco_hydro_77"/>
    <property type="match status" value="1"/>
</dbReference>
<keyword evidence="6 10" id="KW-0808">Transferase</keyword>
<feature type="domain" description="Glycosyl hydrolase family 13 catalytic" evidence="11">
    <location>
        <begin position="5"/>
        <end position="474"/>
    </location>
</feature>
<name>A0A316ANR2_9BACT</name>
<keyword evidence="13" id="KW-1185">Reference proteome</keyword>
<protein>
    <recommendedName>
        <fullName evidence="4 10">4-alpha-glucanotransferase</fullName>
        <ecNumber evidence="3 10">2.4.1.25</ecNumber>
    </recommendedName>
    <alternativeName>
        <fullName evidence="8 10">Amylomaltase</fullName>
    </alternativeName>
    <alternativeName>
        <fullName evidence="9 10">Disproportionating enzyme</fullName>
    </alternativeName>
</protein>
<comment type="catalytic activity">
    <reaction evidence="1 10">
        <text>Transfers a segment of a (1-&gt;4)-alpha-D-glucan to a new position in an acceptor, which may be glucose or a (1-&gt;4)-alpha-D-glucan.</text>
        <dbReference type="EC" id="2.4.1.25"/>
    </reaction>
</comment>
<dbReference type="CDD" id="cd11336">
    <property type="entry name" value="AmyAc_MTSase"/>
    <property type="match status" value="1"/>
</dbReference>
<evidence type="ECO:0000313" key="12">
    <source>
        <dbReference type="EMBL" id="PWJ59172.1"/>
    </source>
</evidence>
<dbReference type="Gene3D" id="1.10.150.200">
    <property type="entry name" value="Maltooligosyl trehalose synthase, domain 3"/>
    <property type="match status" value="1"/>
</dbReference>
<keyword evidence="7 10" id="KW-0119">Carbohydrate metabolism</keyword>
<keyword evidence="5 10" id="KW-0328">Glycosyltransferase</keyword>
<evidence type="ECO:0000256" key="4">
    <source>
        <dbReference type="ARBA" id="ARBA00020295"/>
    </source>
</evidence>
<dbReference type="InterPro" id="IPR013797">
    <property type="entry name" value="Maltooligo_trehalose_synth_4"/>
</dbReference>
<dbReference type="Pfam" id="PF00128">
    <property type="entry name" value="Alpha-amylase"/>
    <property type="match status" value="1"/>
</dbReference>
<evidence type="ECO:0000259" key="11">
    <source>
        <dbReference type="SMART" id="SM00642"/>
    </source>
</evidence>
<dbReference type="Gene3D" id="1.10.10.470">
    <property type="entry name" value="Maltooligosyl trehalose synthase, domain 4"/>
    <property type="match status" value="1"/>
</dbReference>